<keyword evidence="4 9" id="KW-0378">Hydrolase</keyword>
<feature type="compositionally biased region" description="Basic residues" evidence="10">
    <location>
        <begin position="1"/>
        <end position="10"/>
    </location>
</feature>
<feature type="domain" description="Oligopeptidase A N-terminal" evidence="12">
    <location>
        <begin position="159"/>
        <end position="288"/>
    </location>
</feature>
<dbReference type="GO" id="GO:0005829">
    <property type="term" value="C:cytosol"/>
    <property type="evidence" value="ECO:0007669"/>
    <property type="project" value="UniProtKB-ARBA"/>
</dbReference>
<dbReference type="InterPro" id="IPR024079">
    <property type="entry name" value="MetalloPept_cat_dom_sf"/>
</dbReference>
<comment type="caution">
    <text evidence="13">The sequence shown here is derived from an EMBL/GenBank/DDBJ whole genome shotgun (WGS) entry which is preliminary data.</text>
</comment>
<dbReference type="InterPro" id="IPR045090">
    <property type="entry name" value="Pept_M3A_M3B"/>
</dbReference>
<dbReference type="PANTHER" id="PTHR11804:SF83">
    <property type="entry name" value="LD37516P"/>
    <property type="match status" value="1"/>
</dbReference>
<evidence type="ECO:0000313" key="13">
    <source>
        <dbReference type="EMBL" id="EJK62386.1"/>
    </source>
</evidence>
<accession>K0SN60</accession>
<evidence type="ECO:0000256" key="6">
    <source>
        <dbReference type="ARBA" id="ARBA00023049"/>
    </source>
</evidence>
<evidence type="ECO:0000256" key="4">
    <source>
        <dbReference type="ARBA" id="ARBA00022801"/>
    </source>
</evidence>
<feature type="region of interest" description="Disordered" evidence="10">
    <location>
        <begin position="1"/>
        <end position="61"/>
    </location>
</feature>
<dbReference type="EC" id="3.4.24.70" evidence="8"/>
<reference evidence="13 14" key="1">
    <citation type="journal article" date="2012" name="Genome Biol.">
        <title>Genome and low-iron response of an oceanic diatom adapted to chronic iron limitation.</title>
        <authorList>
            <person name="Lommer M."/>
            <person name="Specht M."/>
            <person name="Roy A.S."/>
            <person name="Kraemer L."/>
            <person name="Andreson R."/>
            <person name="Gutowska M.A."/>
            <person name="Wolf J."/>
            <person name="Bergner S.V."/>
            <person name="Schilhabel M.B."/>
            <person name="Klostermeier U.C."/>
            <person name="Beiko R.G."/>
            <person name="Rosenstiel P."/>
            <person name="Hippler M."/>
            <person name="Laroche J."/>
        </authorList>
    </citation>
    <scope>NUCLEOTIDE SEQUENCE [LARGE SCALE GENOMIC DNA]</scope>
    <source>
        <strain evidence="13 14">CCMP1005</strain>
    </source>
</reference>
<protein>
    <recommendedName>
        <fullName evidence="8">oligopeptidase A</fullName>
        <ecNumber evidence="8">3.4.24.70</ecNumber>
    </recommendedName>
</protein>
<evidence type="ECO:0000256" key="5">
    <source>
        <dbReference type="ARBA" id="ARBA00022833"/>
    </source>
</evidence>
<evidence type="ECO:0000259" key="11">
    <source>
        <dbReference type="Pfam" id="PF01432"/>
    </source>
</evidence>
<organism evidence="13 14">
    <name type="scientific">Thalassiosira oceanica</name>
    <name type="common">Marine diatom</name>
    <dbReference type="NCBI Taxonomy" id="159749"/>
    <lineage>
        <taxon>Eukaryota</taxon>
        <taxon>Sar</taxon>
        <taxon>Stramenopiles</taxon>
        <taxon>Ochrophyta</taxon>
        <taxon>Bacillariophyta</taxon>
        <taxon>Coscinodiscophyceae</taxon>
        <taxon>Thalassiosirophycidae</taxon>
        <taxon>Thalassiosirales</taxon>
        <taxon>Thalassiosiraceae</taxon>
        <taxon>Thalassiosira</taxon>
    </lineage>
</organism>
<keyword evidence="3 9" id="KW-0479">Metal-binding</keyword>
<evidence type="ECO:0000256" key="2">
    <source>
        <dbReference type="ARBA" id="ARBA00022670"/>
    </source>
</evidence>
<evidence type="ECO:0000256" key="1">
    <source>
        <dbReference type="ARBA" id="ARBA00006040"/>
    </source>
</evidence>
<dbReference type="Gene3D" id="1.10.1370.40">
    <property type="match status" value="1"/>
</dbReference>
<dbReference type="Gene3D" id="1.10.1370.10">
    <property type="entry name" value="Neurolysin, domain 3"/>
    <property type="match status" value="2"/>
</dbReference>
<dbReference type="GO" id="GO:0006518">
    <property type="term" value="P:peptide metabolic process"/>
    <property type="evidence" value="ECO:0007669"/>
    <property type="project" value="TreeGrafter"/>
</dbReference>
<evidence type="ECO:0000256" key="7">
    <source>
        <dbReference type="ARBA" id="ARBA00024603"/>
    </source>
</evidence>
<proteinExistence type="inferred from homology"/>
<name>K0SN60_THAOC</name>
<feature type="compositionally biased region" description="Basic and acidic residues" evidence="10">
    <location>
        <begin position="18"/>
        <end position="36"/>
    </location>
</feature>
<dbReference type="CDD" id="cd06456">
    <property type="entry name" value="M3A_DCP"/>
    <property type="match status" value="1"/>
</dbReference>
<dbReference type="GO" id="GO:0004222">
    <property type="term" value="F:metalloendopeptidase activity"/>
    <property type="evidence" value="ECO:0007669"/>
    <property type="project" value="UniProtKB-EC"/>
</dbReference>
<keyword evidence="2 9" id="KW-0645">Protease</keyword>
<keyword evidence="14" id="KW-1185">Reference proteome</keyword>
<dbReference type="GO" id="GO:0006508">
    <property type="term" value="P:proteolysis"/>
    <property type="evidence" value="ECO:0007669"/>
    <property type="project" value="UniProtKB-KW"/>
</dbReference>
<dbReference type="InterPro" id="IPR034005">
    <property type="entry name" value="M3A_DCP"/>
</dbReference>
<evidence type="ECO:0000256" key="8">
    <source>
        <dbReference type="ARBA" id="ARBA00026100"/>
    </source>
</evidence>
<dbReference type="InterPro" id="IPR045666">
    <property type="entry name" value="OpdA_N"/>
</dbReference>
<dbReference type="InterPro" id="IPR024077">
    <property type="entry name" value="Neurolysin/TOP_dom2"/>
</dbReference>
<feature type="non-terminal residue" evidence="13">
    <location>
        <position position="1"/>
    </location>
</feature>
<comment type="similarity">
    <text evidence="1 9">Belongs to the peptidase M3 family.</text>
</comment>
<dbReference type="OrthoDB" id="534666at2759"/>
<dbReference type="Pfam" id="PF01432">
    <property type="entry name" value="Peptidase_M3"/>
    <property type="match status" value="2"/>
</dbReference>
<evidence type="ECO:0000313" key="14">
    <source>
        <dbReference type="Proteomes" id="UP000266841"/>
    </source>
</evidence>
<dbReference type="SUPFAM" id="SSF55486">
    <property type="entry name" value="Metalloproteases ('zincins'), catalytic domain"/>
    <property type="match status" value="1"/>
</dbReference>
<dbReference type="eggNOG" id="KOG2089">
    <property type="taxonomic scope" value="Eukaryota"/>
</dbReference>
<comment type="cofactor">
    <cofactor evidence="9">
        <name>Zn(2+)</name>
        <dbReference type="ChEBI" id="CHEBI:29105"/>
    </cofactor>
    <text evidence="9">Binds 1 zinc ion.</text>
</comment>
<evidence type="ECO:0000259" key="12">
    <source>
        <dbReference type="Pfam" id="PF19310"/>
    </source>
</evidence>
<dbReference type="OMA" id="QPLEGPW"/>
<comment type="catalytic activity">
    <reaction evidence="7">
        <text>Hydrolysis of oligopeptides, with broad specificity. Gly or Ala commonly occur as P1 or P1' residues, but more distant residues are also important, as is shown by the fact that Z-Gly-Pro-Gly-|-Gly-Pro-Ala is cleaved, but not Z-(Gly)(5).</text>
        <dbReference type="EC" id="3.4.24.70"/>
    </reaction>
</comment>
<evidence type="ECO:0000256" key="10">
    <source>
        <dbReference type="SAM" id="MobiDB-lite"/>
    </source>
</evidence>
<dbReference type="Pfam" id="PF19310">
    <property type="entry name" value="TOP_N"/>
    <property type="match status" value="1"/>
</dbReference>
<feature type="domain" description="Peptidase M3A/M3B catalytic" evidence="11">
    <location>
        <begin position="388"/>
        <end position="541"/>
    </location>
</feature>
<feature type="domain" description="Peptidase M3A/M3B catalytic" evidence="11">
    <location>
        <begin position="559"/>
        <end position="878"/>
    </location>
</feature>
<keyword evidence="5 9" id="KW-0862">Zinc</keyword>
<keyword evidence="6 9" id="KW-0482">Metalloprotease</keyword>
<dbReference type="InterPro" id="IPR001567">
    <property type="entry name" value="Pept_M3A_M3B_dom"/>
</dbReference>
<evidence type="ECO:0000256" key="3">
    <source>
        <dbReference type="ARBA" id="ARBA00022723"/>
    </source>
</evidence>
<dbReference type="GO" id="GO:0046872">
    <property type="term" value="F:metal ion binding"/>
    <property type="evidence" value="ECO:0007669"/>
    <property type="project" value="UniProtKB-UniRule"/>
</dbReference>
<dbReference type="AlphaFoldDB" id="K0SN60"/>
<dbReference type="EMBL" id="AGNL01018929">
    <property type="protein sequence ID" value="EJK62386.1"/>
    <property type="molecule type" value="Genomic_DNA"/>
</dbReference>
<dbReference type="Proteomes" id="UP000266841">
    <property type="component" value="Unassembled WGS sequence"/>
</dbReference>
<dbReference type="PANTHER" id="PTHR11804">
    <property type="entry name" value="PROTEASE M3 THIMET OLIGOPEPTIDASE-RELATED"/>
    <property type="match status" value="1"/>
</dbReference>
<dbReference type="Gene3D" id="3.40.390.10">
    <property type="entry name" value="Collagenase (Catalytic Domain)"/>
    <property type="match status" value="1"/>
</dbReference>
<dbReference type="FunFam" id="3.40.390.10:FF:000009">
    <property type="entry name" value="Oligopeptidase A"/>
    <property type="match status" value="1"/>
</dbReference>
<sequence>LPSLVSHRHLGWPPRPAGPHEARADSKHSKQHDRAPRQQKQPFARTAIADGGRLTEDPSPTCFTRGRISSWTSININPLTRRTQVIIQADMRFSALAFTALIGPSTAFSTKSSTPAAVCNNKLRMSTVAEPETATNPLLESDGLPKFSSIEPSQLTPAMTTIISTLESQFSGMEDKLKGQDTVGYDDVLPELEKISHPLEFAWSIASHLNGVKNGDELRAAYEENQPKVVAASMKFSQSKPIYDALVKVQDSLQGEESKEDDFVLGQKKRAVEKNIRSMTLGGVGLEDGSPEQIRFKEIKMRMAEISNSFSNNVLDATKAFGLEVTDPEDVEGVPESAKAMWAQAHLQNLIKEEKDEGKKKELEATKVDASAGPWRITLDGPSYLATMQHLPNRELRKKIYIGYLTRASEMTANEDGKGNNIPLIDETLKLRKELSGILGYDNYAELSLQSKMAPSVESVKDLSDLILEKALPAAEKELAAATALARETGGEEYSEANLPKLMPWDVNFWNERLKEKTFELKEEELRPYFALDEVLKGKFHKVEICFCTGIRRTQSPLLGMFGLIDRIFGIEVREASGEAEVWNKDVKFFKLFDKESNEHVASFYLDPYSRPADKRGGAWMADCRGKSEALDIDVPVAYLTCNGSPPVGDKPSLMTFREVETLFHETGHGLQHMLTKAKVGEVAGINGVEWDAVELPSQFMENWCYDKPTVYGFAKHYETGEVLPDEMFEKLKQQKTFGAGMMACRQLLFGMLDMELHSNYDPDSDETVFDVQRRMADIYTPYSKPVDEDRFLCGFGHIFAGGYSAGYYSYKWAEVMSADAFGAFEEVGLDNEEGVQEVGRRFRDTVLSLGGGVAPMDVFKQFRGREPNPDALLRHNGLA</sequence>
<evidence type="ECO:0000256" key="9">
    <source>
        <dbReference type="RuleBase" id="RU003435"/>
    </source>
</evidence>
<gene>
    <name evidence="13" type="ORF">THAOC_17004</name>
</gene>